<keyword evidence="11 17" id="KW-1133">Transmembrane helix</keyword>
<dbReference type="InterPro" id="IPR050175">
    <property type="entry name" value="Complex_I_Subunit_2"/>
</dbReference>
<evidence type="ECO:0000313" key="20">
    <source>
        <dbReference type="EMBL" id="BAI76995.1"/>
    </source>
</evidence>
<dbReference type="GO" id="GO:0008137">
    <property type="term" value="F:NADH dehydrogenase (ubiquinone) activity"/>
    <property type="evidence" value="ECO:0007669"/>
    <property type="project" value="UniProtKB-EC"/>
</dbReference>
<evidence type="ECO:0000256" key="1">
    <source>
        <dbReference type="ARBA" id="ARBA00004448"/>
    </source>
</evidence>
<comment type="subcellular location">
    <subcellularLocation>
        <location evidence="1 17">Mitochondrion inner membrane</location>
        <topology evidence="1 17">Multi-pass membrane protein</topology>
    </subcellularLocation>
</comment>
<keyword evidence="10 17" id="KW-0249">Electron transport</keyword>
<comment type="similarity">
    <text evidence="2 17">Belongs to the complex I subunit 2 family.</text>
</comment>
<evidence type="ECO:0000256" key="14">
    <source>
        <dbReference type="ARBA" id="ARBA00023128"/>
    </source>
</evidence>
<evidence type="ECO:0000256" key="3">
    <source>
        <dbReference type="ARBA" id="ARBA00012944"/>
    </source>
</evidence>
<evidence type="ECO:0000256" key="8">
    <source>
        <dbReference type="ARBA" id="ARBA00022792"/>
    </source>
</evidence>
<keyword evidence="5" id="KW-0813">Transport</keyword>
<evidence type="ECO:0000256" key="2">
    <source>
        <dbReference type="ARBA" id="ARBA00007012"/>
    </source>
</evidence>
<keyword evidence="6 17" id="KW-0679">Respiratory chain</keyword>
<reference evidence="20" key="1">
    <citation type="journal article" date="2010" name="BMC Evol. Biol.">
        <title>Evolutionary history of anglerfishes (Teleostei: Lophiiformes): a mitogenomic perspective.</title>
        <authorList>
            <person name="Miya M."/>
            <person name="Pietsch T.W."/>
            <person name="Orr J.W."/>
            <person name="Arnold R.J."/>
            <person name="Satoh T.P."/>
            <person name="Shedlock A.M."/>
            <person name="Ho H.-C."/>
            <person name="Shimazaki M."/>
            <person name="Yabe M."/>
            <person name="Nishida M."/>
        </authorList>
    </citation>
    <scope>NUCLEOTIDE SEQUENCE</scope>
</reference>
<dbReference type="InterPro" id="IPR010933">
    <property type="entry name" value="NADH_DH_su2_C"/>
</dbReference>
<organism evidence="20">
    <name type="scientific">Histrio histrio</name>
    <name type="common">sargassumfish</name>
    <dbReference type="NCBI Taxonomy" id="242981"/>
    <lineage>
        <taxon>Eukaryota</taxon>
        <taxon>Metazoa</taxon>
        <taxon>Chordata</taxon>
        <taxon>Craniata</taxon>
        <taxon>Vertebrata</taxon>
        <taxon>Euteleostomi</taxon>
        <taxon>Actinopterygii</taxon>
        <taxon>Neopterygii</taxon>
        <taxon>Teleostei</taxon>
        <taxon>Neoteleostei</taxon>
        <taxon>Acanthomorphata</taxon>
        <taxon>Eupercaria</taxon>
        <taxon>Lophiiformes</taxon>
        <taxon>Antennarioidei</taxon>
        <taxon>Antennariidae</taxon>
        <taxon>Histrio</taxon>
    </lineage>
</organism>
<evidence type="ECO:0000259" key="19">
    <source>
        <dbReference type="Pfam" id="PF06444"/>
    </source>
</evidence>
<feature type="transmembrane region" description="Helical" evidence="17">
    <location>
        <begin position="235"/>
        <end position="252"/>
    </location>
</feature>
<evidence type="ECO:0000256" key="17">
    <source>
        <dbReference type="RuleBase" id="RU003403"/>
    </source>
</evidence>
<evidence type="ECO:0000256" key="4">
    <source>
        <dbReference type="ARBA" id="ARBA00021008"/>
    </source>
</evidence>
<feature type="domain" description="NADH:quinone oxidoreductase/Mrp antiporter transmembrane" evidence="18">
    <location>
        <begin position="23"/>
        <end position="279"/>
    </location>
</feature>
<dbReference type="PRINTS" id="PR01436">
    <property type="entry name" value="NADHDHGNASE2"/>
</dbReference>
<dbReference type="Pfam" id="PF06444">
    <property type="entry name" value="NADH_dehy_S2_C"/>
    <property type="match status" value="1"/>
</dbReference>
<dbReference type="Pfam" id="PF00361">
    <property type="entry name" value="Proton_antipo_M"/>
    <property type="match status" value="1"/>
</dbReference>
<feature type="transmembrane region" description="Helical" evidence="17">
    <location>
        <begin position="189"/>
        <end position="215"/>
    </location>
</feature>
<evidence type="ECO:0000256" key="13">
    <source>
        <dbReference type="ARBA" id="ARBA00023075"/>
    </source>
</evidence>
<dbReference type="GO" id="GO:0005743">
    <property type="term" value="C:mitochondrial inner membrane"/>
    <property type="evidence" value="ECO:0007669"/>
    <property type="project" value="UniProtKB-SubCell"/>
</dbReference>
<dbReference type="InterPro" id="IPR003917">
    <property type="entry name" value="NADH_UbQ_OxRdtase_chain2"/>
</dbReference>
<keyword evidence="14 17" id="KW-0496">Mitochondrion</keyword>
<name>D3KRA8_9TELE</name>
<evidence type="ECO:0000256" key="10">
    <source>
        <dbReference type="ARBA" id="ARBA00022982"/>
    </source>
</evidence>
<evidence type="ECO:0000256" key="11">
    <source>
        <dbReference type="ARBA" id="ARBA00022989"/>
    </source>
</evidence>
<geneLocation type="mitochondrion" evidence="20"/>
<evidence type="ECO:0000256" key="9">
    <source>
        <dbReference type="ARBA" id="ARBA00022967"/>
    </source>
</evidence>
<sequence>MSPMILTLLLATMGIGTTITITSSHWFVAWIGLEMNTLAFLPIMARDSSPRAIEATTKYFLMQATAASMFLFAATANAWHTGQWEIQQTLPPLSSTLFILALALKMGLAPFHLWLPEVLQGLNLTTGLILSTWQKIAPFSLMLQLHLLPTLVIALGLLSALIGGWGGLNQTQLRKLLAYSSIAHLGWMIIIMQFSPLISLFTLMMYMTLTASTFLGLNLTTSTTINTLASTSTKSLVASVAVPSVLLSLGGLPPLSGFMPKWLIIQELTKQDATLAAILMIPPALLSLYFYLRVSYVATLTMTPNNVTGTMLWRFPQSKPPLLMTTCIILSLMILPTAPTLLALLS</sequence>
<keyword evidence="15 17" id="KW-0472">Membrane</keyword>
<keyword evidence="8 17" id="KW-0999">Mitochondrion inner membrane</keyword>
<feature type="domain" description="NADH dehydrogenase subunit 2 C-terminal" evidence="19">
    <location>
        <begin position="288"/>
        <end position="341"/>
    </location>
</feature>
<keyword evidence="9 17" id="KW-1278">Translocase</keyword>
<dbReference type="PANTHER" id="PTHR46552:SF1">
    <property type="entry name" value="NADH-UBIQUINONE OXIDOREDUCTASE CHAIN 2"/>
    <property type="match status" value="1"/>
</dbReference>
<keyword evidence="13 17" id="KW-0830">Ubiquinone</keyword>
<feature type="transmembrane region" description="Helical" evidence="17">
    <location>
        <begin position="273"/>
        <end position="292"/>
    </location>
</feature>
<dbReference type="GO" id="GO:0006120">
    <property type="term" value="P:mitochondrial electron transport, NADH to ubiquinone"/>
    <property type="evidence" value="ECO:0007669"/>
    <property type="project" value="InterPro"/>
</dbReference>
<dbReference type="InterPro" id="IPR001750">
    <property type="entry name" value="ND/Mrp_TM"/>
</dbReference>
<feature type="transmembrane region" description="Helical" evidence="17">
    <location>
        <begin position="147"/>
        <end position="168"/>
    </location>
</feature>
<evidence type="ECO:0000256" key="7">
    <source>
        <dbReference type="ARBA" id="ARBA00022692"/>
    </source>
</evidence>
<feature type="transmembrane region" description="Helical" evidence="17">
    <location>
        <begin position="322"/>
        <end position="345"/>
    </location>
</feature>
<protein>
    <recommendedName>
        <fullName evidence="4 17">NADH-ubiquinone oxidoreductase chain 2</fullName>
        <ecNumber evidence="3 17">7.1.1.2</ecNumber>
    </recommendedName>
</protein>
<evidence type="ECO:0000256" key="16">
    <source>
        <dbReference type="ARBA" id="ARBA00049551"/>
    </source>
</evidence>
<feature type="transmembrane region" description="Helical" evidence="17">
    <location>
        <begin position="57"/>
        <end position="76"/>
    </location>
</feature>
<comment type="catalytic activity">
    <reaction evidence="16 17">
        <text>a ubiquinone + NADH + 5 H(+)(in) = a ubiquinol + NAD(+) + 4 H(+)(out)</text>
        <dbReference type="Rhea" id="RHEA:29091"/>
        <dbReference type="Rhea" id="RHEA-COMP:9565"/>
        <dbReference type="Rhea" id="RHEA-COMP:9566"/>
        <dbReference type="ChEBI" id="CHEBI:15378"/>
        <dbReference type="ChEBI" id="CHEBI:16389"/>
        <dbReference type="ChEBI" id="CHEBI:17976"/>
        <dbReference type="ChEBI" id="CHEBI:57540"/>
        <dbReference type="ChEBI" id="CHEBI:57945"/>
        <dbReference type="EC" id="7.1.1.2"/>
    </reaction>
</comment>
<gene>
    <name evidence="20" type="primary">ND2</name>
</gene>
<keyword evidence="7 17" id="KW-0812">Transmembrane</keyword>
<dbReference type="AlphaFoldDB" id="D3KRA8"/>
<accession>D3KRA8</accession>
<dbReference type="EMBL" id="AB282829">
    <property type="protein sequence ID" value="BAI76995.1"/>
    <property type="molecule type" value="Genomic_DNA"/>
</dbReference>
<dbReference type="PANTHER" id="PTHR46552">
    <property type="entry name" value="NADH-UBIQUINONE OXIDOREDUCTASE CHAIN 2"/>
    <property type="match status" value="1"/>
</dbReference>
<evidence type="ECO:0000256" key="5">
    <source>
        <dbReference type="ARBA" id="ARBA00022448"/>
    </source>
</evidence>
<dbReference type="EC" id="7.1.1.2" evidence="3 17"/>
<evidence type="ECO:0000256" key="6">
    <source>
        <dbReference type="ARBA" id="ARBA00022660"/>
    </source>
</evidence>
<keyword evidence="12 17" id="KW-0520">NAD</keyword>
<evidence type="ECO:0000259" key="18">
    <source>
        <dbReference type="Pfam" id="PF00361"/>
    </source>
</evidence>
<feature type="transmembrane region" description="Helical" evidence="17">
    <location>
        <begin position="96"/>
        <end position="115"/>
    </location>
</feature>
<proteinExistence type="inferred from homology"/>
<evidence type="ECO:0000256" key="15">
    <source>
        <dbReference type="ARBA" id="ARBA00023136"/>
    </source>
</evidence>
<evidence type="ECO:0000256" key="12">
    <source>
        <dbReference type="ARBA" id="ARBA00023027"/>
    </source>
</evidence>
<comment type="function">
    <text evidence="17">Core subunit of the mitochondrial membrane respiratory chain NADH dehydrogenase (Complex I) which catalyzes electron transfer from NADH through the respiratory chain, using ubiquinone as an electron acceptor. Essential for the catalytic activity and assembly of complex I.</text>
</comment>